<keyword evidence="11" id="KW-1185">Reference proteome</keyword>
<comment type="subcellular location">
    <subcellularLocation>
        <location evidence="9">Cytoplasm</location>
    </subcellularLocation>
</comment>
<comment type="similarity">
    <text evidence="9">Belongs to the RuvB family.</text>
</comment>
<dbReference type="AlphaFoldDB" id="A0A2K9NWY0"/>
<accession>A0A2K9NWY0</accession>
<feature type="binding site" evidence="9">
    <location>
        <position position="322"/>
    </location>
    <ligand>
        <name>DNA</name>
        <dbReference type="ChEBI" id="CHEBI:16991"/>
    </ligand>
</feature>
<dbReference type="InterPro" id="IPR008823">
    <property type="entry name" value="RuvB_wg_C"/>
</dbReference>
<dbReference type="Gene3D" id="3.40.50.300">
    <property type="entry name" value="P-loop containing nucleotide triphosphate hydrolases"/>
    <property type="match status" value="1"/>
</dbReference>
<feature type="region of interest" description="Large ATPase domain (RuvB-L)" evidence="9">
    <location>
        <begin position="8"/>
        <end position="188"/>
    </location>
</feature>
<dbReference type="InterPro" id="IPR041445">
    <property type="entry name" value="AAA_lid_4"/>
</dbReference>
<keyword evidence="1 9" id="KW-0963">Cytoplasm</keyword>
<evidence type="ECO:0000256" key="7">
    <source>
        <dbReference type="ARBA" id="ARBA00023172"/>
    </source>
</evidence>
<evidence type="ECO:0000313" key="11">
    <source>
        <dbReference type="Proteomes" id="UP000235584"/>
    </source>
</evidence>
<evidence type="ECO:0000256" key="8">
    <source>
        <dbReference type="ARBA" id="ARBA00023204"/>
    </source>
</evidence>
<keyword evidence="6 9" id="KW-0238">DNA-binding</keyword>
<dbReference type="EC" id="3.6.4.-" evidence="9"/>
<gene>
    <name evidence="9" type="primary">ruvB</name>
    <name evidence="10" type="ORF">C0V70_18260</name>
</gene>
<evidence type="ECO:0000256" key="4">
    <source>
        <dbReference type="ARBA" id="ARBA00022801"/>
    </source>
</evidence>
<keyword evidence="2 9" id="KW-0547">Nucleotide-binding</keyword>
<dbReference type="EMBL" id="CP025704">
    <property type="protein sequence ID" value="AUO00013.1"/>
    <property type="molecule type" value="Genomic_DNA"/>
</dbReference>
<evidence type="ECO:0000256" key="6">
    <source>
        <dbReference type="ARBA" id="ARBA00023125"/>
    </source>
</evidence>
<evidence type="ECO:0000256" key="9">
    <source>
        <dbReference type="HAMAP-Rule" id="MF_00016"/>
    </source>
</evidence>
<dbReference type="GO" id="GO:0000400">
    <property type="term" value="F:four-way junction DNA binding"/>
    <property type="evidence" value="ECO:0007669"/>
    <property type="project" value="UniProtKB-UniRule"/>
</dbReference>
<dbReference type="Proteomes" id="UP000235584">
    <property type="component" value="Chromosome"/>
</dbReference>
<evidence type="ECO:0000256" key="2">
    <source>
        <dbReference type="ARBA" id="ARBA00022741"/>
    </source>
</evidence>
<dbReference type="InterPro" id="IPR003593">
    <property type="entry name" value="AAA+_ATPase"/>
</dbReference>
<feature type="binding site" evidence="9">
    <location>
        <position position="28"/>
    </location>
    <ligand>
        <name>ATP</name>
        <dbReference type="ChEBI" id="CHEBI:30616"/>
    </ligand>
</feature>
<dbReference type="HAMAP" id="MF_00016">
    <property type="entry name" value="DNA_HJ_migration_RuvB"/>
    <property type="match status" value="1"/>
</dbReference>
<feature type="region of interest" description="Small ATPAse domain (RuvB-S)" evidence="9">
    <location>
        <begin position="189"/>
        <end position="259"/>
    </location>
</feature>
<dbReference type="GO" id="GO:0048476">
    <property type="term" value="C:Holliday junction resolvase complex"/>
    <property type="evidence" value="ECO:0007669"/>
    <property type="project" value="UniProtKB-UniRule"/>
</dbReference>
<reference evidence="10 11" key="1">
    <citation type="submission" date="2018-01" db="EMBL/GenBank/DDBJ databases">
        <title>Complete genome sequence of Bacteriovorax stolpii DSM12778.</title>
        <authorList>
            <person name="Tang B."/>
            <person name="Chang J."/>
        </authorList>
    </citation>
    <scope>NUCLEOTIDE SEQUENCE [LARGE SCALE GENOMIC DNA]</scope>
    <source>
        <strain evidence="10 11">DSM 12778</strain>
    </source>
</reference>
<dbReference type="GO" id="GO:0005524">
    <property type="term" value="F:ATP binding"/>
    <property type="evidence" value="ECO:0007669"/>
    <property type="project" value="UniProtKB-UniRule"/>
</dbReference>
<dbReference type="OrthoDB" id="5289120at2"/>
<dbReference type="NCBIfam" id="NF000868">
    <property type="entry name" value="PRK00080.1"/>
    <property type="match status" value="1"/>
</dbReference>
<feature type="binding site" evidence="9">
    <location>
        <position position="317"/>
    </location>
    <ligand>
        <name>DNA</name>
        <dbReference type="ChEBI" id="CHEBI:16991"/>
    </ligand>
</feature>
<dbReference type="RefSeq" id="WP_102245300.1">
    <property type="nucleotide sequence ID" value="NZ_CP025704.1"/>
</dbReference>
<comment type="caution">
    <text evidence="9">Lacks conserved residue(s) required for the propagation of feature annotation.</text>
</comment>
<dbReference type="Pfam" id="PF05491">
    <property type="entry name" value="WHD_RuvB"/>
    <property type="match status" value="1"/>
</dbReference>
<dbReference type="InterPro" id="IPR004605">
    <property type="entry name" value="DNA_helicase_Holl-junc_RuvB"/>
</dbReference>
<evidence type="ECO:0000256" key="1">
    <source>
        <dbReference type="ARBA" id="ARBA00022490"/>
    </source>
</evidence>
<dbReference type="SMART" id="SM00382">
    <property type="entry name" value="AAA"/>
    <property type="match status" value="1"/>
</dbReference>
<feature type="binding site" evidence="9">
    <location>
        <position position="74"/>
    </location>
    <ligand>
        <name>ATP</name>
        <dbReference type="ChEBI" id="CHEBI:30616"/>
    </ligand>
</feature>
<comment type="domain">
    <text evidence="9">Has 3 domains, the large (RuvB-L) and small ATPase (RuvB-S) domains and the C-terminal head (RuvB-H) domain. The head domain binds DNA, while the ATPase domains jointly bind ATP, ADP or are empty depending on the state of the subunit in the translocation cycle. During a single DNA translocation step the structure of each domain remains the same, but their relative positions change.</text>
</comment>
<comment type="function">
    <text evidence="9">The RuvA-RuvB-RuvC complex processes Holliday junction (HJ) DNA during genetic recombination and DNA repair, while the RuvA-RuvB complex plays an important role in the rescue of blocked DNA replication forks via replication fork reversal (RFR). RuvA specifically binds to HJ cruciform DNA, conferring on it an open structure. The RuvB hexamer acts as an ATP-dependent pump, pulling dsDNA into and through the RuvAB complex. RuvB forms 2 homohexamers on either side of HJ DNA bound by 1 or 2 RuvA tetramers; 4 subunits per hexamer contact DNA at a time. Coordinated motions by a converter formed by DNA-disengaged RuvB subunits stimulates ATP hydrolysis and nucleotide exchange. Immobilization of the converter enables RuvB to convert the ATP-contained energy into a lever motion, pulling 2 nucleotides of DNA out of the RuvA tetramer per ATP hydrolyzed, thus driving DNA branch migration. The RuvB motors rotate together with the DNA substrate, which together with the progressing nucleotide cycle form the mechanistic basis for DNA recombination by continuous HJ branch migration. Branch migration allows RuvC to scan DNA until it finds its consensus sequence, where it cleaves and resolves cruciform DNA.</text>
</comment>
<dbReference type="Gene3D" id="1.10.10.10">
    <property type="entry name" value="Winged helix-like DNA-binding domain superfamily/Winged helix DNA-binding domain"/>
    <property type="match status" value="1"/>
</dbReference>
<feature type="binding site" evidence="9">
    <location>
        <begin position="135"/>
        <end position="137"/>
    </location>
    <ligand>
        <name>ATP</name>
        <dbReference type="ChEBI" id="CHEBI:30616"/>
    </ligand>
</feature>
<feature type="binding site" evidence="9">
    <location>
        <position position="73"/>
    </location>
    <ligand>
        <name>ATP</name>
        <dbReference type="ChEBI" id="CHEBI:30616"/>
    </ligand>
</feature>
<proteinExistence type="inferred from homology"/>
<dbReference type="Pfam" id="PF05496">
    <property type="entry name" value="RuvB_N"/>
    <property type="match status" value="1"/>
</dbReference>
<comment type="catalytic activity">
    <reaction evidence="9">
        <text>ATP + H2O = ADP + phosphate + H(+)</text>
        <dbReference type="Rhea" id="RHEA:13065"/>
        <dbReference type="ChEBI" id="CHEBI:15377"/>
        <dbReference type="ChEBI" id="CHEBI:15378"/>
        <dbReference type="ChEBI" id="CHEBI:30616"/>
        <dbReference type="ChEBI" id="CHEBI:43474"/>
        <dbReference type="ChEBI" id="CHEBI:456216"/>
    </reaction>
</comment>
<evidence type="ECO:0000313" key="10">
    <source>
        <dbReference type="EMBL" id="AUO00013.1"/>
    </source>
</evidence>
<keyword evidence="3 9" id="KW-0227">DNA damage</keyword>
<feature type="binding site" evidence="9">
    <location>
        <position position="69"/>
    </location>
    <ligand>
        <name>ATP</name>
        <dbReference type="ChEBI" id="CHEBI:30616"/>
    </ligand>
</feature>
<keyword evidence="5 9" id="KW-0067">ATP-binding</keyword>
<keyword evidence="8 9" id="KW-0234">DNA repair</keyword>
<feature type="region of interest" description="Head domain (RuvB-H)" evidence="9">
    <location>
        <begin position="262"/>
        <end position="338"/>
    </location>
</feature>
<protein>
    <recommendedName>
        <fullName evidence="9">Holliday junction branch migration complex subunit RuvB</fullName>
        <ecNumber evidence="9">3.6.4.-</ecNumber>
    </recommendedName>
</protein>
<organism evidence="10 11">
    <name type="scientific">Bacteriovorax stolpii</name>
    <name type="common">Bdellovibrio stolpii</name>
    <dbReference type="NCBI Taxonomy" id="960"/>
    <lineage>
        <taxon>Bacteria</taxon>
        <taxon>Pseudomonadati</taxon>
        <taxon>Bdellovibrionota</taxon>
        <taxon>Bacteriovoracia</taxon>
        <taxon>Bacteriovoracales</taxon>
        <taxon>Bacteriovoracaceae</taxon>
        <taxon>Bacteriovorax</taxon>
    </lineage>
</organism>
<keyword evidence="4 9" id="KW-0378">Hydrolase</keyword>
<dbReference type="NCBIfam" id="TIGR00635">
    <property type="entry name" value="ruvB"/>
    <property type="match status" value="1"/>
</dbReference>
<dbReference type="GO" id="GO:0005737">
    <property type="term" value="C:cytoplasm"/>
    <property type="evidence" value="ECO:0007669"/>
    <property type="project" value="UniProtKB-SubCell"/>
</dbReference>
<dbReference type="InterPro" id="IPR027417">
    <property type="entry name" value="P-loop_NTPase"/>
</dbReference>
<dbReference type="Gene3D" id="1.10.8.60">
    <property type="match status" value="1"/>
</dbReference>
<dbReference type="GO" id="GO:0006281">
    <property type="term" value="P:DNA repair"/>
    <property type="evidence" value="ECO:0007669"/>
    <property type="project" value="UniProtKB-UniRule"/>
</dbReference>
<dbReference type="Pfam" id="PF17864">
    <property type="entry name" value="AAA_lid_4"/>
    <property type="match status" value="1"/>
</dbReference>
<feature type="binding site" evidence="9">
    <location>
        <position position="298"/>
    </location>
    <ligand>
        <name>DNA</name>
        <dbReference type="ChEBI" id="CHEBI:16991"/>
    </ligand>
</feature>
<evidence type="ECO:0000256" key="3">
    <source>
        <dbReference type="ARBA" id="ARBA00022763"/>
    </source>
</evidence>
<feature type="binding site" evidence="9">
    <location>
        <position position="178"/>
    </location>
    <ligand>
        <name>ATP</name>
        <dbReference type="ChEBI" id="CHEBI:30616"/>
    </ligand>
</feature>
<dbReference type="GO" id="GO:0009378">
    <property type="term" value="F:four-way junction helicase activity"/>
    <property type="evidence" value="ECO:0007669"/>
    <property type="project" value="InterPro"/>
</dbReference>
<dbReference type="SUPFAM" id="SSF46785">
    <property type="entry name" value="Winged helix' DNA-binding domain"/>
    <property type="match status" value="1"/>
</dbReference>
<comment type="subunit">
    <text evidence="9">Homohexamer. Forms an RuvA(8)-RuvB(12)-Holliday junction (HJ) complex. HJ DNA is sandwiched between 2 RuvA tetramers; dsDNA enters through RuvA and exits via RuvB. An RuvB hexamer assembles on each DNA strand where it exits the tetramer. Each RuvB hexamer is contacted by two RuvA subunits (via domain III) on 2 adjacent RuvB subunits; this complex drives branch migration. In the full resolvosome a probable DNA-RuvA(4)-RuvB(12)-RuvC(2) complex forms which resolves the HJ.</text>
</comment>
<dbReference type="InterPro" id="IPR036388">
    <property type="entry name" value="WH-like_DNA-bd_sf"/>
</dbReference>
<dbReference type="PANTHER" id="PTHR42848">
    <property type="match status" value="1"/>
</dbReference>
<sequence length="338" mass="38050">MIFENDENNRMLGSESHSEEFKHEVLLRPTDFTEYVGQKKVVQNIDVMVESAKIRNSAMDHALLSGPPGLGKTSLAMIIAKSIGSELHVISGPAIEKKGDLAAILTNLGPRDVLFIDEIHRMHISVEEILYSAMEDYRLDIVIGQGPSARTMQIQVAPFTLIGATTRSGLLSNPLRDRFMAHLHFDFYNEHELAEIVENNAKKLNIVLEQKALQLIAACARGTPRIANRILRRVRDFALVKGETKISEESVTKSLSLMEIDSYGLDRMDRKILQVIEDYYKGGPVGIETLCATLAEDRTTIEDVYEPYLLKEGFLLRTPRGREISQKSRDHLLKMKGF</sequence>
<feature type="binding site" evidence="9">
    <location>
        <position position="27"/>
    </location>
    <ligand>
        <name>ATP</name>
        <dbReference type="ChEBI" id="CHEBI:30616"/>
    </ligand>
</feature>
<feature type="binding site" evidence="9">
    <location>
        <position position="225"/>
    </location>
    <ligand>
        <name>ATP</name>
        <dbReference type="ChEBI" id="CHEBI:30616"/>
    </ligand>
</feature>
<dbReference type="KEGG" id="bsto:C0V70_18260"/>
<dbReference type="InterPro" id="IPR008824">
    <property type="entry name" value="RuvB-like_N"/>
</dbReference>
<evidence type="ECO:0000256" key="5">
    <source>
        <dbReference type="ARBA" id="ARBA00022840"/>
    </source>
</evidence>
<keyword evidence="7 9" id="KW-0233">DNA recombination</keyword>
<dbReference type="InterPro" id="IPR036390">
    <property type="entry name" value="WH_DNA-bd_sf"/>
</dbReference>
<feature type="binding site" evidence="9">
    <location>
        <position position="73"/>
    </location>
    <ligand>
        <name>Mg(2+)</name>
        <dbReference type="ChEBI" id="CHEBI:18420"/>
    </ligand>
</feature>
<dbReference type="GO" id="GO:0006310">
    <property type="term" value="P:DNA recombination"/>
    <property type="evidence" value="ECO:0007669"/>
    <property type="project" value="UniProtKB-UniRule"/>
</dbReference>
<dbReference type="GO" id="GO:0016887">
    <property type="term" value="F:ATP hydrolysis activity"/>
    <property type="evidence" value="ECO:0007669"/>
    <property type="project" value="RHEA"/>
</dbReference>
<dbReference type="PANTHER" id="PTHR42848:SF1">
    <property type="entry name" value="HOLLIDAY JUNCTION BRANCH MIGRATION COMPLEX SUBUNIT RUVB"/>
    <property type="match status" value="1"/>
</dbReference>
<feature type="binding site" evidence="9">
    <location>
        <position position="72"/>
    </location>
    <ligand>
        <name>ATP</name>
        <dbReference type="ChEBI" id="CHEBI:30616"/>
    </ligand>
</feature>
<feature type="binding site" evidence="9">
    <location>
        <position position="188"/>
    </location>
    <ligand>
        <name>ATP</name>
        <dbReference type="ChEBI" id="CHEBI:30616"/>
    </ligand>
</feature>
<dbReference type="SUPFAM" id="SSF52540">
    <property type="entry name" value="P-loop containing nucleoside triphosphate hydrolases"/>
    <property type="match status" value="1"/>
</dbReference>
<dbReference type="CDD" id="cd00009">
    <property type="entry name" value="AAA"/>
    <property type="match status" value="1"/>
</dbReference>
<name>A0A2K9NWY0_BACTC</name>
<keyword evidence="10" id="KW-0347">Helicase</keyword>